<dbReference type="AlphaFoldDB" id="A0A8X7ZBT5"/>
<dbReference type="PROSITE" id="PS50076">
    <property type="entry name" value="DNAJ_2"/>
    <property type="match status" value="1"/>
</dbReference>
<gene>
    <name evidence="2" type="ORF">POTOM_032396</name>
</gene>
<feature type="domain" description="J" evidence="1">
    <location>
        <begin position="44"/>
        <end position="122"/>
    </location>
</feature>
<dbReference type="Pfam" id="PF00226">
    <property type="entry name" value="DnaJ"/>
    <property type="match status" value="1"/>
</dbReference>
<dbReference type="InterPro" id="IPR001623">
    <property type="entry name" value="DnaJ_domain"/>
</dbReference>
<dbReference type="InterPro" id="IPR018253">
    <property type="entry name" value="DnaJ_domain_CS"/>
</dbReference>
<organism evidence="2 3">
    <name type="scientific">Populus tomentosa</name>
    <name type="common">Chinese white poplar</name>
    <dbReference type="NCBI Taxonomy" id="118781"/>
    <lineage>
        <taxon>Eukaryota</taxon>
        <taxon>Viridiplantae</taxon>
        <taxon>Streptophyta</taxon>
        <taxon>Embryophyta</taxon>
        <taxon>Tracheophyta</taxon>
        <taxon>Spermatophyta</taxon>
        <taxon>Magnoliopsida</taxon>
        <taxon>eudicotyledons</taxon>
        <taxon>Gunneridae</taxon>
        <taxon>Pentapetalae</taxon>
        <taxon>rosids</taxon>
        <taxon>fabids</taxon>
        <taxon>Malpighiales</taxon>
        <taxon>Salicaceae</taxon>
        <taxon>Saliceae</taxon>
        <taxon>Populus</taxon>
    </lineage>
</organism>
<dbReference type="PANTHER" id="PTHR44137">
    <property type="entry name" value="BNAC03G44070D PROTEIN"/>
    <property type="match status" value="1"/>
</dbReference>
<evidence type="ECO:0000313" key="2">
    <source>
        <dbReference type="EMBL" id="KAG6764907.1"/>
    </source>
</evidence>
<dbReference type="PANTHER" id="PTHR44137:SF13">
    <property type="entry name" value="CHAPERONE DNAJ-DOMAIN SUPERFAMILY PROTEIN"/>
    <property type="match status" value="1"/>
</dbReference>
<dbReference type="OrthoDB" id="10250354at2759"/>
<comment type="caution">
    <text evidence="2">The sequence shown here is derived from an EMBL/GenBank/DDBJ whole genome shotgun (WGS) entry which is preliminary data.</text>
</comment>
<dbReference type="PROSITE" id="PS00636">
    <property type="entry name" value="DNAJ_1"/>
    <property type="match status" value="1"/>
</dbReference>
<reference evidence="2" key="1">
    <citation type="journal article" date="2020" name="bioRxiv">
        <title>Hybrid origin of Populus tomentosa Carr. identified through genome sequencing and phylogenomic analysis.</title>
        <authorList>
            <person name="An X."/>
            <person name="Gao K."/>
            <person name="Chen Z."/>
            <person name="Li J."/>
            <person name="Yang X."/>
            <person name="Yang X."/>
            <person name="Zhou J."/>
            <person name="Guo T."/>
            <person name="Zhao T."/>
            <person name="Huang S."/>
            <person name="Miao D."/>
            <person name="Khan W.U."/>
            <person name="Rao P."/>
            <person name="Ye M."/>
            <person name="Lei B."/>
            <person name="Liao W."/>
            <person name="Wang J."/>
            <person name="Ji L."/>
            <person name="Li Y."/>
            <person name="Guo B."/>
            <person name="Mustafa N.S."/>
            <person name="Li S."/>
            <person name="Yun Q."/>
            <person name="Keller S.R."/>
            <person name="Mao J."/>
            <person name="Zhang R."/>
            <person name="Strauss S.H."/>
        </authorList>
    </citation>
    <scope>NUCLEOTIDE SEQUENCE</scope>
    <source>
        <strain evidence="2">GM15</strain>
        <tissue evidence="2">Leaf</tissue>
    </source>
</reference>
<sequence>MGLESETKKSQLVLEICSLSTLSVACVHRHRSSSYGPAESHFIDWYRILGVRVLIFLDLDLFFKVEEDADIDVIKKRYRKLALQLHPDKNKHPRAELAFKLVFEAYSYLTDTIKRRAFNLERSKNFCIKCNRIPYTPGNNSSKSHAPKVAEESNAANRSKWLRNRVIEMKQRFKEEIKVMENCLKANRASRKEAPLFKPSDNCHFHSNTRSVTRNESPVFDPSDYLLKGYPHIRTRIYRKPENFWDLQREDTKNNYGGQRTVKGRSYHDFPVFEKRSERRILKESAACVYS</sequence>
<accession>A0A8X7ZBT5</accession>
<dbReference type="CDD" id="cd06257">
    <property type="entry name" value="DnaJ"/>
    <property type="match status" value="1"/>
</dbReference>
<evidence type="ECO:0000259" key="1">
    <source>
        <dbReference type="PROSITE" id="PS50076"/>
    </source>
</evidence>
<evidence type="ECO:0000313" key="3">
    <source>
        <dbReference type="Proteomes" id="UP000886885"/>
    </source>
</evidence>
<dbReference type="Proteomes" id="UP000886885">
    <property type="component" value="Chromosome 8D"/>
</dbReference>
<proteinExistence type="predicted"/>
<dbReference type="EMBL" id="JAAWWB010000016">
    <property type="protein sequence ID" value="KAG6764907.1"/>
    <property type="molecule type" value="Genomic_DNA"/>
</dbReference>
<protein>
    <recommendedName>
        <fullName evidence="1">J domain-containing protein</fullName>
    </recommendedName>
</protein>
<name>A0A8X7ZBT5_POPTO</name>
<dbReference type="SMART" id="SM00271">
    <property type="entry name" value="DnaJ"/>
    <property type="match status" value="1"/>
</dbReference>
<keyword evidence="3" id="KW-1185">Reference proteome</keyword>